<dbReference type="Gene3D" id="1.10.510.10">
    <property type="entry name" value="Transferase(Phosphotransferase) domain 1"/>
    <property type="match status" value="1"/>
</dbReference>
<dbReference type="AlphaFoldDB" id="A0A5C5W826"/>
<dbReference type="SMART" id="SM00320">
    <property type="entry name" value="WD40"/>
    <property type="match status" value="12"/>
</dbReference>
<keyword evidence="14" id="KW-1185">Reference proteome</keyword>
<feature type="repeat" description="WD" evidence="9">
    <location>
        <begin position="446"/>
        <end position="480"/>
    </location>
</feature>
<evidence type="ECO:0000256" key="2">
    <source>
        <dbReference type="ARBA" id="ARBA00022527"/>
    </source>
</evidence>
<comment type="caution">
    <text evidence="13">The sequence shown here is derived from an EMBL/GenBank/DDBJ whole genome shotgun (WGS) entry which is preliminary data.</text>
</comment>
<dbReference type="InterPro" id="IPR008271">
    <property type="entry name" value="Ser/Thr_kinase_AS"/>
</dbReference>
<dbReference type="GO" id="GO:0004674">
    <property type="term" value="F:protein serine/threonine kinase activity"/>
    <property type="evidence" value="ECO:0007669"/>
    <property type="project" value="UniProtKB-KW"/>
</dbReference>
<dbReference type="PROSITE" id="PS00107">
    <property type="entry name" value="PROTEIN_KINASE_ATP"/>
    <property type="match status" value="1"/>
</dbReference>
<dbReference type="EMBL" id="SIHI01000025">
    <property type="protein sequence ID" value="TWT47046.1"/>
    <property type="molecule type" value="Genomic_DNA"/>
</dbReference>
<evidence type="ECO:0000313" key="13">
    <source>
        <dbReference type="EMBL" id="TWT47046.1"/>
    </source>
</evidence>
<keyword evidence="11" id="KW-0812">Transmembrane</keyword>
<dbReference type="GO" id="GO:0005524">
    <property type="term" value="F:ATP binding"/>
    <property type="evidence" value="ECO:0007669"/>
    <property type="project" value="UniProtKB-UniRule"/>
</dbReference>
<dbReference type="InterPro" id="IPR011009">
    <property type="entry name" value="Kinase-like_dom_sf"/>
</dbReference>
<dbReference type="CDD" id="cd14014">
    <property type="entry name" value="STKc_PknB_like"/>
    <property type="match status" value="1"/>
</dbReference>
<dbReference type="OrthoDB" id="500858at2"/>
<evidence type="ECO:0000256" key="8">
    <source>
        <dbReference type="ARBA" id="ARBA00022840"/>
    </source>
</evidence>
<feature type="transmembrane region" description="Helical" evidence="11">
    <location>
        <begin position="348"/>
        <end position="372"/>
    </location>
</feature>
<feature type="repeat" description="WD" evidence="9">
    <location>
        <begin position="481"/>
        <end position="513"/>
    </location>
</feature>
<proteinExistence type="predicted"/>
<dbReference type="PANTHER" id="PTHR19848:SF8">
    <property type="entry name" value="F-BOX AND WD REPEAT DOMAIN CONTAINING 7"/>
    <property type="match status" value="1"/>
</dbReference>
<dbReference type="SUPFAM" id="SSF56112">
    <property type="entry name" value="Protein kinase-like (PK-like)"/>
    <property type="match status" value="1"/>
</dbReference>
<keyword evidence="5" id="KW-0677">Repeat</keyword>
<dbReference type="InterPro" id="IPR000719">
    <property type="entry name" value="Prot_kinase_dom"/>
</dbReference>
<evidence type="ECO:0000256" key="4">
    <source>
        <dbReference type="ARBA" id="ARBA00022679"/>
    </source>
</evidence>
<dbReference type="EC" id="2.7.11.1" evidence="1"/>
<dbReference type="PROSITE" id="PS50294">
    <property type="entry name" value="WD_REPEATS_REGION"/>
    <property type="match status" value="4"/>
</dbReference>
<evidence type="ECO:0000256" key="1">
    <source>
        <dbReference type="ARBA" id="ARBA00012513"/>
    </source>
</evidence>
<evidence type="ECO:0000313" key="14">
    <source>
        <dbReference type="Proteomes" id="UP000317243"/>
    </source>
</evidence>
<evidence type="ECO:0000256" key="9">
    <source>
        <dbReference type="PROSITE-ProRule" id="PRU00221"/>
    </source>
</evidence>
<dbReference type="RefSeq" id="WP_146511622.1">
    <property type="nucleotide sequence ID" value="NZ_SIHI01000025.1"/>
</dbReference>
<dbReference type="InterPro" id="IPR036322">
    <property type="entry name" value="WD40_repeat_dom_sf"/>
</dbReference>
<evidence type="ECO:0000256" key="3">
    <source>
        <dbReference type="ARBA" id="ARBA00022574"/>
    </source>
</evidence>
<protein>
    <recommendedName>
        <fullName evidence="1">non-specific serine/threonine protein kinase</fullName>
        <ecNumber evidence="1">2.7.11.1</ecNumber>
    </recommendedName>
</protein>
<evidence type="ECO:0000256" key="7">
    <source>
        <dbReference type="ARBA" id="ARBA00022777"/>
    </source>
</evidence>
<dbReference type="PANTHER" id="PTHR19848">
    <property type="entry name" value="WD40 REPEAT PROTEIN"/>
    <property type="match status" value="1"/>
</dbReference>
<evidence type="ECO:0000259" key="12">
    <source>
        <dbReference type="PROSITE" id="PS50011"/>
    </source>
</evidence>
<keyword evidence="11" id="KW-1133">Transmembrane helix</keyword>
<keyword evidence="8 10" id="KW-0067">ATP-binding</keyword>
<keyword evidence="3 9" id="KW-0853">WD repeat</keyword>
<dbReference type="PROSITE" id="PS50011">
    <property type="entry name" value="PROTEIN_KINASE_DOM"/>
    <property type="match status" value="1"/>
</dbReference>
<dbReference type="SUPFAM" id="SSF50998">
    <property type="entry name" value="Quinoprotein alcohol dehydrogenase-like"/>
    <property type="match status" value="1"/>
</dbReference>
<evidence type="ECO:0000256" key="11">
    <source>
        <dbReference type="SAM" id="Phobius"/>
    </source>
</evidence>
<keyword evidence="7 13" id="KW-0418">Kinase</keyword>
<evidence type="ECO:0000256" key="6">
    <source>
        <dbReference type="ARBA" id="ARBA00022741"/>
    </source>
</evidence>
<keyword evidence="6 10" id="KW-0547">Nucleotide-binding</keyword>
<feature type="repeat" description="WD" evidence="9">
    <location>
        <begin position="523"/>
        <end position="564"/>
    </location>
</feature>
<dbReference type="Pfam" id="PF00400">
    <property type="entry name" value="WD40"/>
    <property type="match status" value="6"/>
</dbReference>
<feature type="repeat" description="WD" evidence="9">
    <location>
        <begin position="949"/>
        <end position="981"/>
    </location>
</feature>
<dbReference type="InterPro" id="IPR015943">
    <property type="entry name" value="WD40/YVTN_repeat-like_dom_sf"/>
</dbReference>
<feature type="domain" description="Protein kinase" evidence="12">
    <location>
        <begin position="66"/>
        <end position="320"/>
    </location>
</feature>
<keyword evidence="2" id="KW-0723">Serine/threonine-protein kinase</keyword>
<dbReference type="SMART" id="SM00220">
    <property type="entry name" value="S_TKc"/>
    <property type="match status" value="1"/>
</dbReference>
<organism evidence="13 14">
    <name type="scientific">Thalassoglobus neptunius</name>
    <dbReference type="NCBI Taxonomy" id="1938619"/>
    <lineage>
        <taxon>Bacteria</taxon>
        <taxon>Pseudomonadati</taxon>
        <taxon>Planctomycetota</taxon>
        <taxon>Planctomycetia</taxon>
        <taxon>Planctomycetales</taxon>
        <taxon>Planctomycetaceae</taxon>
        <taxon>Thalassoglobus</taxon>
    </lineage>
</organism>
<dbReference type="InterPro" id="IPR001680">
    <property type="entry name" value="WD40_rpt"/>
</dbReference>
<feature type="repeat" description="WD" evidence="9">
    <location>
        <begin position="872"/>
        <end position="906"/>
    </location>
</feature>
<dbReference type="Gene3D" id="2.130.10.10">
    <property type="entry name" value="YVTN repeat-like/Quinoprotein amine dehydrogenase"/>
    <property type="match status" value="3"/>
</dbReference>
<name>A0A5C5W826_9PLAN</name>
<dbReference type="Proteomes" id="UP000317243">
    <property type="component" value="Unassembled WGS sequence"/>
</dbReference>
<keyword evidence="4 13" id="KW-0808">Transferase</keyword>
<dbReference type="Pfam" id="PF00069">
    <property type="entry name" value="Pkinase"/>
    <property type="match status" value="1"/>
</dbReference>
<dbReference type="PROSITE" id="PS50082">
    <property type="entry name" value="WD_REPEATS_2"/>
    <property type="match status" value="6"/>
</dbReference>
<dbReference type="SUPFAM" id="SSF50978">
    <property type="entry name" value="WD40 repeat-like"/>
    <property type="match status" value="1"/>
</dbReference>
<sequence length="1027" mass="112764">MEFLCPICQHPLKFADDDLLETSDVFATLSSVDCPNCGTVHLPDAETQTRINSAIGVEGNGRVAHFELIRLLGRGGFGSVWLALDVDLNREVALKLPISQREEATSLVHEARVAANLHHPNIVSVYEVGTSDDQIFIASEYIEGLTLRDVLSTGKPKRELAVEYTTVIAKALHHAHLRGIVHRDVKPSNIMINASGQPVIMDFGLAKNISVEESMSSEGQILGTAKYMSPEQASGKTRETDRRSDIYAMGVILFEMITGFPPFRGNVRAVLHQKIYEEPPSPRSLDPSIPKDLETVCLKCLERDPSKRYASAEEVAHELVRFQRGEPILARPVSSAEKLWRWCQRRPGVALLIAGLISSLTFGLVGVSYFWYRSEKSAALTDQAYYRSQMRLGSEYELRGDIDGVRASLSPFGPKQRLAGLRGFEWNYLNHRLSPYLDRIQTGTPISEIAISRDGKYVAGVGNQRTVDVWETQTGRLVRTLEIEAGKFLSVDFSPINANLVTGSSDGFVRIWNPVLSDRIENETKHGPAVSQVEYSPDGTRFLSRGTRGAVRIWDAQTMENVIEIPTGGKNIVKDVQFSPDGKQLAVGARDATTHEGSIQLWQYAERIKQDRFGPIMMLEKIEYTSDGTMIAAGTAGGTIVYLNLADAQQIETKLIQLGAVGDLGFASQTNHLMVVASSGNLNVYDSQSHKEVNSVTSHNLSFGCMDQTVDGKIVAVGSGTGDIKLFDTNSLVQPSVIWADDFISQSAIIPSKSEAILLVGNKSVWRYEYGDAVTATKIYEADEGIITSLALRSQGDKVVLAGRGTDLIVLDLEENEMESRIPKLSDLEARVAVSPDGTRLIVADQNGSISMRDWSDLETSIVDVSPDGVIISAVIFSPDGSEFVTAHQDGRVNFWSVENGERLPHSLEVPTPVEALCFLNGGDRLILGNQRGGIFVWDRGVSGTVKEVNGHTARINAISAFQDEPRFITAGRDRLLTIWDAARIEPITYLYGHEKQVFSISISEDGDTVISTGLAGDLRLWQGKED</sequence>
<feature type="repeat" description="WD" evidence="9">
    <location>
        <begin position="991"/>
        <end position="1027"/>
    </location>
</feature>
<dbReference type="InterPro" id="IPR011047">
    <property type="entry name" value="Quinoprotein_ADH-like_sf"/>
</dbReference>
<feature type="binding site" evidence="10">
    <location>
        <position position="95"/>
    </location>
    <ligand>
        <name>ATP</name>
        <dbReference type="ChEBI" id="CHEBI:30616"/>
    </ligand>
</feature>
<evidence type="ECO:0000256" key="5">
    <source>
        <dbReference type="ARBA" id="ARBA00022737"/>
    </source>
</evidence>
<keyword evidence="11" id="KW-0472">Membrane</keyword>
<reference evidence="13 14" key="1">
    <citation type="submission" date="2019-02" db="EMBL/GenBank/DDBJ databases">
        <title>Deep-cultivation of Planctomycetes and their phenomic and genomic characterization uncovers novel biology.</title>
        <authorList>
            <person name="Wiegand S."/>
            <person name="Jogler M."/>
            <person name="Boedeker C."/>
            <person name="Pinto D."/>
            <person name="Vollmers J."/>
            <person name="Rivas-Marin E."/>
            <person name="Kohn T."/>
            <person name="Peeters S.H."/>
            <person name="Heuer A."/>
            <person name="Rast P."/>
            <person name="Oberbeckmann S."/>
            <person name="Bunk B."/>
            <person name="Jeske O."/>
            <person name="Meyerdierks A."/>
            <person name="Storesund J.E."/>
            <person name="Kallscheuer N."/>
            <person name="Luecker S."/>
            <person name="Lage O.M."/>
            <person name="Pohl T."/>
            <person name="Merkel B.J."/>
            <person name="Hornburger P."/>
            <person name="Mueller R.-W."/>
            <person name="Bruemmer F."/>
            <person name="Labrenz M."/>
            <person name="Spormann A.M."/>
            <person name="Op Den Camp H."/>
            <person name="Overmann J."/>
            <person name="Amann R."/>
            <person name="Jetten M.S.M."/>
            <person name="Mascher T."/>
            <person name="Medema M.H."/>
            <person name="Devos D.P."/>
            <person name="Kaster A.-K."/>
            <person name="Ovreas L."/>
            <person name="Rohde M."/>
            <person name="Galperin M.Y."/>
            <person name="Jogler C."/>
        </authorList>
    </citation>
    <scope>NUCLEOTIDE SEQUENCE [LARGE SCALE GENOMIC DNA]</scope>
    <source>
        <strain evidence="13 14">KOR42</strain>
    </source>
</reference>
<accession>A0A5C5W826</accession>
<dbReference type="Gene3D" id="3.30.200.20">
    <property type="entry name" value="Phosphorylase Kinase, domain 1"/>
    <property type="match status" value="1"/>
</dbReference>
<dbReference type="InterPro" id="IPR017441">
    <property type="entry name" value="Protein_kinase_ATP_BS"/>
</dbReference>
<evidence type="ECO:0000256" key="10">
    <source>
        <dbReference type="PROSITE-ProRule" id="PRU10141"/>
    </source>
</evidence>
<dbReference type="PROSITE" id="PS00108">
    <property type="entry name" value="PROTEIN_KINASE_ST"/>
    <property type="match status" value="1"/>
</dbReference>
<dbReference type="FunFam" id="1.10.510.10:FF:000021">
    <property type="entry name" value="Serine/threonine protein kinase"/>
    <property type="match status" value="1"/>
</dbReference>
<gene>
    <name evidence="13" type="primary">pknB_16</name>
    <name evidence="13" type="ORF">KOR42_42430</name>
</gene>